<dbReference type="AlphaFoldDB" id="A0A7X3K6Q2"/>
<comment type="caution">
    <text evidence="3">The sequence shown here is derived from an EMBL/GenBank/DDBJ whole genome shotgun (WGS) entry which is preliminary data.</text>
</comment>
<protein>
    <submittedName>
        <fullName evidence="3">LysM peptidoglycan-binding domain-containing protein</fullName>
    </submittedName>
</protein>
<reference evidence="3 4" key="1">
    <citation type="submission" date="2019-12" db="EMBL/GenBank/DDBJ databases">
        <authorList>
            <person name="Li C."/>
            <person name="Zhao J."/>
        </authorList>
    </citation>
    <scope>NUCLEOTIDE SEQUENCE [LARGE SCALE GENOMIC DNA]</scope>
    <source>
        <strain evidence="3 4">NEAU-DD11</strain>
    </source>
</reference>
<dbReference type="PROSITE" id="PS51782">
    <property type="entry name" value="LYSM"/>
    <property type="match status" value="1"/>
</dbReference>
<dbReference type="Pfam" id="PF01476">
    <property type="entry name" value="LysM"/>
    <property type="match status" value="1"/>
</dbReference>
<dbReference type="CDD" id="cd00118">
    <property type="entry name" value="LysM"/>
    <property type="match status" value="1"/>
</dbReference>
<dbReference type="Gene3D" id="3.10.350.10">
    <property type="entry name" value="LysM domain"/>
    <property type="match status" value="1"/>
</dbReference>
<evidence type="ECO:0000313" key="4">
    <source>
        <dbReference type="Proteomes" id="UP000443353"/>
    </source>
</evidence>
<evidence type="ECO:0000256" key="1">
    <source>
        <dbReference type="SAM" id="MobiDB-lite"/>
    </source>
</evidence>
<name>A0A7X3K6Q2_9BURK</name>
<keyword evidence="4" id="KW-1185">Reference proteome</keyword>
<dbReference type="EMBL" id="WSES01000002">
    <property type="protein sequence ID" value="MVW59657.1"/>
    <property type="molecule type" value="Genomic_DNA"/>
</dbReference>
<proteinExistence type="predicted"/>
<dbReference type="InterPro" id="IPR018392">
    <property type="entry name" value="LysM"/>
</dbReference>
<accession>A0A7X3K6Q2</accession>
<feature type="region of interest" description="Disordered" evidence="1">
    <location>
        <begin position="154"/>
        <end position="174"/>
    </location>
</feature>
<dbReference type="Gene3D" id="1.10.530.10">
    <property type="match status" value="1"/>
</dbReference>
<evidence type="ECO:0000313" key="3">
    <source>
        <dbReference type="EMBL" id="MVW59657.1"/>
    </source>
</evidence>
<dbReference type="SUPFAM" id="SSF54106">
    <property type="entry name" value="LysM domain"/>
    <property type="match status" value="1"/>
</dbReference>
<dbReference type="SMART" id="SM00257">
    <property type="entry name" value="LysM"/>
    <property type="match status" value="1"/>
</dbReference>
<sequence>MNRIYVVKKGDTLTGIAAREKVDRYELASLNDIHNHNLIKIDQVLILPRLAIKVTPEELGPLPLPQLDDLSIITCQFIDASNEPIEGMHVNLTIGAHKLHHSTDSDGFVPAVVLEPSDEIKVSVKTLAGEWKTISEVKPAGPTTHARVVSPKIKRTSEQKLHEGPGQPAKPVETTRQEIGSTTFTRSQNGHPVQQVALECPNPENLRLEANHKYREIILGASRRSKLSPHAIAAIMNAEAARIINVKKLPVIDKKTGKQKTDAHGTPVFIKQTYDTGEWDPRSENPRSSARGMTQFLDATWISLALTKGTFLYERAKREGWITEKTKTVLRGKDKLEKTYPQFNLADGTVITSAPKSSLDRLLSSRRFIQKWATSSDKNIQNLLDLRYDPECAINTAVDYGLQNLEILKSKGVKVDSIPDGEKAKVIYLTHHLGADDAISFIYNTMSAKKAELLLRTQVKDEGAEIRAKRAGGDYLKAHRNWLGEFIDNKIIIFDKMCTRQGTLPRHLIDLTIAIR</sequence>
<evidence type="ECO:0000259" key="2">
    <source>
        <dbReference type="PROSITE" id="PS51782"/>
    </source>
</evidence>
<dbReference type="Proteomes" id="UP000443353">
    <property type="component" value="Unassembled WGS sequence"/>
</dbReference>
<dbReference type="RefSeq" id="WP_082577363.1">
    <property type="nucleotide sequence ID" value="NZ_WSES01000002.1"/>
</dbReference>
<gene>
    <name evidence="3" type="ORF">GPY61_06915</name>
</gene>
<organism evidence="3 4">
    <name type="scientific">Massilia cellulosiltytica</name>
    <dbReference type="NCBI Taxonomy" id="2683234"/>
    <lineage>
        <taxon>Bacteria</taxon>
        <taxon>Pseudomonadati</taxon>
        <taxon>Pseudomonadota</taxon>
        <taxon>Betaproteobacteria</taxon>
        <taxon>Burkholderiales</taxon>
        <taxon>Oxalobacteraceae</taxon>
        <taxon>Telluria group</taxon>
        <taxon>Massilia</taxon>
    </lineage>
</organism>
<dbReference type="InterPro" id="IPR036779">
    <property type="entry name" value="LysM_dom_sf"/>
</dbReference>
<feature type="domain" description="LysM" evidence="2">
    <location>
        <begin position="3"/>
        <end position="47"/>
    </location>
</feature>